<reference evidence="1" key="2">
    <citation type="journal article" date="2015" name="Fish Shellfish Immunol.">
        <title>Early steps in the European eel (Anguilla anguilla)-Vibrio vulnificus interaction in the gills: Role of the RtxA13 toxin.</title>
        <authorList>
            <person name="Callol A."/>
            <person name="Pajuelo D."/>
            <person name="Ebbesson L."/>
            <person name="Teles M."/>
            <person name="MacKenzie S."/>
            <person name="Amaro C."/>
        </authorList>
    </citation>
    <scope>NUCLEOTIDE SEQUENCE</scope>
</reference>
<dbReference type="EMBL" id="GBXM01042797">
    <property type="protein sequence ID" value="JAH65780.1"/>
    <property type="molecule type" value="Transcribed_RNA"/>
</dbReference>
<dbReference type="AlphaFoldDB" id="A0A0E9UKJ9"/>
<evidence type="ECO:0000313" key="1">
    <source>
        <dbReference type="EMBL" id="JAH65780.1"/>
    </source>
</evidence>
<name>A0A0E9UKJ9_ANGAN</name>
<reference evidence="1" key="1">
    <citation type="submission" date="2014-11" db="EMBL/GenBank/DDBJ databases">
        <authorList>
            <person name="Amaro Gonzalez C."/>
        </authorList>
    </citation>
    <scope>NUCLEOTIDE SEQUENCE</scope>
</reference>
<proteinExistence type="predicted"/>
<organism evidence="1">
    <name type="scientific">Anguilla anguilla</name>
    <name type="common">European freshwater eel</name>
    <name type="synonym">Muraena anguilla</name>
    <dbReference type="NCBI Taxonomy" id="7936"/>
    <lineage>
        <taxon>Eukaryota</taxon>
        <taxon>Metazoa</taxon>
        <taxon>Chordata</taxon>
        <taxon>Craniata</taxon>
        <taxon>Vertebrata</taxon>
        <taxon>Euteleostomi</taxon>
        <taxon>Actinopterygii</taxon>
        <taxon>Neopterygii</taxon>
        <taxon>Teleostei</taxon>
        <taxon>Anguilliformes</taxon>
        <taxon>Anguillidae</taxon>
        <taxon>Anguilla</taxon>
    </lineage>
</organism>
<protein>
    <submittedName>
        <fullName evidence="1">Uncharacterized protein</fullName>
    </submittedName>
</protein>
<sequence>MCIILGVALLSEAASYQAKISLLAMLFLSGEYALHSDIKCILFYILHIL</sequence>
<accession>A0A0E9UKJ9</accession>